<dbReference type="EMBL" id="CACRUC010000018">
    <property type="protein sequence ID" value="VYU10559.1"/>
    <property type="molecule type" value="Genomic_DNA"/>
</dbReference>
<evidence type="ECO:0000256" key="2">
    <source>
        <dbReference type="SAM" id="SignalP"/>
    </source>
</evidence>
<dbReference type="RefSeq" id="WP_422070437.1">
    <property type="nucleotide sequence ID" value="NZ_CACRUC010000018.1"/>
</dbReference>
<feature type="signal peptide" evidence="2">
    <location>
        <begin position="1"/>
        <end position="21"/>
    </location>
</feature>
<feature type="region of interest" description="Disordered" evidence="1">
    <location>
        <begin position="28"/>
        <end position="67"/>
    </location>
</feature>
<accession>A0A6N3C696</accession>
<dbReference type="AlphaFoldDB" id="A0A6N3C696"/>
<evidence type="ECO:0008006" key="4">
    <source>
        <dbReference type="Google" id="ProtNLM"/>
    </source>
</evidence>
<evidence type="ECO:0000256" key="1">
    <source>
        <dbReference type="SAM" id="MobiDB-lite"/>
    </source>
</evidence>
<feature type="compositionally biased region" description="Basic and acidic residues" evidence="1">
    <location>
        <begin position="40"/>
        <end position="62"/>
    </location>
</feature>
<evidence type="ECO:0000313" key="3">
    <source>
        <dbReference type="EMBL" id="VYU10559.1"/>
    </source>
</evidence>
<keyword evidence="2" id="KW-0732">Signal</keyword>
<protein>
    <recommendedName>
        <fullName evidence="4">Lipoprotein</fullName>
    </recommendedName>
</protein>
<dbReference type="PROSITE" id="PS51257">
    <property type="entry name" value="PROKAR_LIPOPROTEIN"/>
    <property type="match status" value="1"/>
</dbReference>
<reference evidence="3" key="1">
    <citation type="submission" date="2019-11" db="EMBL/GenBank/DDBJ databases">
        <authorList>
            <person name="Feng L."/>
        </authorList>
    </citation>
    <scope>NUCLEOTIDE SEQUENCE</scope>
    <source>
        <strain evidence="3">SparasanguinisLFYP13</strain>
    </source>
</reference>
<name>A0A6N3C696_STRPA</name>
<sequence>MKKIGTYLLVAALLLSLAACAPKRYERMHAPVGSSSVKKSSGEPQEKEKREEKQSDEKDKEAIGLGPCQKRTKRISIRLLKTVRL</sequence>
<gene>
    <name evidence="3" type="ORF">SPLFYP13_00979</name>
</gene>
<proteinExistence type="predicted"/>
<organism evidence="3">
    <name type="scientific">Streptococcus parasanguinis</name>
    <dbReference type="NCBI Taxonomy" id="1318"/>
    <lineage>
        <taxon>Bacteria</taxon>
        <taxon>Bacillati</taxon>
        <taxon>Bacillota</taxon>
        <taxon>Bacilli</taxon>
        <taxon>Lactobacillales</taxon>
        <taxon>Streptococcaceae</taxon>
        <taxon>Streptococcus</taxon>
    </lineage>
</organism>
<feature type="chain" id="PRO_5038371272" description="Lipoprotein" evidence="2">
    <location>
        <begin position="22"/>
        <end position="85"/>
    </location>
</feature>